<sequence length="48" mass="5855">MLYLLSLFHYLSVYLQKYYLSVLCGYCGRCKHTYPPQKVKHIEQIEQR</sequence>
<evidence type="ECO:0000313" key="1">
    <source>
        <dbReference type="EMBL" id="ANM45894.1"/>
    </source>
</evidence>
<dbReference type="EMBL" id="KX130668">
    <property type="protein sequence ID" value="ANM45894.1"/>
    <property type="molecule type" value="Genomic_DNA"/>
</dbReference>
<name>A0A192Y7T3_9CAUD</name>
<keyword evidence="2" id="KW-1185">Reference proteome</keyword>
<accession>A0A192Y7T3</accession>
<dbReference type="Proteomes" id="UP000202254">
    <property type="component" value="Segment"/>
</dbReference>
<dbReference type="KEGG" id="vg:29079482"/>
<reference evidence="1 2" key="1">
    <citation type="submission" date="2016-04" db="EMBL/GenBank/DDBJ databases">
        <title>Complete Genome of E. coli phage vB_EcoS_NBD2.</title>
        <authorList>
            <person name="Truncaite L."/>
            <person name="Kaliniene L."/>
            <person name="Zajanckauskaite A."/>
            <person name="Meskys R."/>
        </authorList>
    </citation>
    <scope>NUCLEOTIDE SEQUENCE [LARGE SCALE GENOMIC DNA]</scope>
</reference>
<dbReference type="GeneID" id="29079482"/>
<dbReference type="RefSeq" id="YP_009284676.1">
    <property type="nucleotide sequence ID" value="NC_031050.1"/>
</dbReference>
<evidence type="ECO:0000313" key="2">
    <source>
        <dbReference type="Proteomes" id="UP000202254"/>
    </source>
</evidence>
<protein>
    <submittedName>
        <fullName evidence="1">Uncharacterized protein</fullName>
    </submittedName>
</protein>
<proteinExistence type="predicted"/>
<gene>
    <name evidence="1" type="ORF">NBD2_52</name>
</gene>
<organism evidence="1 2">
    <name type="scientific">Escherichia phage vB_EcoS_NBD2</name>
    <dbReference type="NCBI Taxonomy" id="1852563"/>
    <lineage>
        <taxon>Viruses</taxon>
        <taxon>Duplodnaviria</taxon>
        <taxon>Heunggongvirae</taxon>
        <taxon>Uroviricota</taxon>
        <taxon>Caudoviricetes</taxon>
        <taxon>Drexlerviridae</taxon>
        <taxon>Vilniusvirus</taxon>
        <taxon>Vilniusvirus NBD2</taxon>
    </lineage>
</organism>